<dbReference type="EMBL" id="CP002628">
    <property type="protein sequence ID" value="AEB07643.1"/>
    <property type="molecule type" value="Genomic_DNA"/>
</dbReference>
<gene>
    <name evidence="3" type="ordered locus">Corgl_1544</name>
</gene>
<protein>
    <submittedName>
        <fullName evidence="3">UBA/Ts-N domain-containing protein</fullName>
    </submittedName>
</protein>
<evidence type="ECO:0000256" key="1">
    <source>
        <dbReference type="SAM" id="MobiDB-lite"/>
    </source>
</evidence>
<feature type="compositionally biased region" description="Polar residues" evidence="1">
    <location>
        <begin position="1"/>
        <end position="17"/>
    </location>
</feature>
<dbReference type="Proteomes" id="UP000006851">
    <property type="component" value="Chromosome"/>
</dbReference>
<name>F2NAW5_CORGP</name>
<keyword evidence="2" id="KW-1133">Transmembrane helix</keyword>
<accession>F2NAW5</accession>
<reference evidence="4" key="1">
    <citation type="journal article" date="2013" name="Stand. Genomic Sci.">
        <title>Complete genome sequence of Coriobacterium glomerans type strain (PW2(T)) from the midgut of Pyrrhocoris apterus L. (red soldier bug).</title>
        <authorList>
            <person name="Stackebrandt E."/>
            <person name="Zeytun A."/>
            <person name="Lapidus A."/>
            <person name="Nolan M."/>
            <person name="Lucas S."/>
            <person name="Hammon N."/>
            <person name="Deshpande S."/>
            <person name="Cheng J.F."/>
            <person name="Tapia R."/>
            <person name="Goodwin L.A."/>
            <person name="Pitluck S."/>
            <person name="Liolios K."/>
            <person name="Pagani I."/>
            <person name="Ivanova N."/>
            <person name="Mavromatis K."/>
            <person name="Mikhailova N."/>
            <person name="Huntemann M."/>
            <person name="Pati A."/>
            <person name="Chen A."/>
            <person name="Palaniappan K."/>
            <person name="Chang Y.J."/>
            <person name="Land M."/>
            <person name="Hauser L."/>
            <person name="Rohde M."/>
            <person name="Pukall R."/>
            <person name="Goker M."/>
            <person name="Detter J.C."/>
            <person name="Woyke T."/>
            <person name="Bristow J."/>
            <person name="Eisen J.A."/>
            <person name="Markowitz V."/>
            <person name="Hugenholtz P."/>
            <person name="Kyrpides N.C."/>
            <person name="Klenk H.P."/>
        </authorList>
    </citation>
    <scope>NUCLEOTIDE SEQUENCE</scope>
    <source>
        <strain evidence="4">ATCC 49209 / DSM 20642 / JCM 10262 / PW2</strain>
    </source>
</reference>
<feature type="compositionally biased region" description="Acidic residues" evidence="1">
    <location>
        <begin position="207"/>
        <end position="217"/>
    </location>
</feature>
<evidence type="ECO:0000313" key="3">
    <source>
        <dbReference type="EMBL" id="AEB07643.1"/>
    </source>
</evidence>
<dbReference type="HOGENOM" id="CLU_115782_1_0_11"/>
<dbReference type="KEGG" id="cgo:Corgl_1544"/>
<keyword evidence="2" id="KW-0812">Transmembrane</keyword>
<organism evidence="3 4">
    <name type="scientific">Coriobacterium glomerans (strain ATCC 49209 / DSM 20642 / JCM 10262 / PW2)</name>
    <dbReference type="NCBI Taxonomy" id="700015"/>
    <lineage>
        <taxon>Bacteria</taxon>
        <taxon>Bacillati</taxon>
        <taxon>Actinomycetota</taxon>
        <taxon>Coriobacteriia</taxon>
        <taxon>Coriobacteriales</taxon>
        <taxon>Coriobacteriaceae</taxon>
        <taxon>Coriobacterium</taxon>
    </lineage>
</organism>
<dbReference type="SUPFAM" id="SSF46934">
    <property type="entry name" value="UBA-like"/>
    <property type="match status" value="1"/>
</dbReference>
<sequence length="223" mass="24795">MQETQNNKMQVANQDNACSDVDSGHRGSAGSISEEERLRRTGLVRENAGVSFEDARAALELTSYDMIDAVILLERQGKTSSSTVHISTGGAGDAAASSSETARQMSQAQIDYERDTRQGRFEERLGGAMRWVRHVLQRSIDITLVAKHRGRQVFSMPLLLVLLLAASMFWTGVAFQFIVVLLIASLFFDFRYHFECLEDAPARPGDVSDDDADEDDDMNRKDV</sequence>
<evidence type="ECO:0000256" key="2">
    <source>
        <dbReference type="SAM" id="Phobius"/>
    </source>
</evidence>
<dbReference type="AlphaFoldDB" id="F2NAW5"/>
<feature type="region of interest" description="Disordered" evidence="1">
    <location>
        <begin position="1"/>
        <end position="38"/>
    </location>
</feature>
<dbReference type="eggNOG" id="COG0264">
    <property type="taxonomic scope" value="Bacteria"/>
</dbReference>
<feature type="transmembrane region" description="Helical" evidence="2">
    <location>
        <begin position="158"/>
        <end position="188"/>
    </location>
</feature>
<dbReference type="STRING" id="700015.Corgl_1544"/>
<proteinExistence type="predicted"/>
<dbReference type="OrthoDB" id="3183239at2"/>
<keyword evidence="2" id="KW-0472">Membrane</keyword>
<dbReference type="InterPro" id="IPR009060">
    <property type="entry name" value="UBA-like_sf"/>
</dbReference>
<keyword evidence="4" id="KW-1185">Reference proteome</keyword>
<feature type="region of interest" description="Disordered" evidence="1">
    <location>
        <begin position="202"/>
        <end position="223"/>
    </location>
</feature>
<evidence type="ECO:0000313" key="4">
    <source>
        <dbReference type="Proteomes" id="UP000006851"/>
    </source>
</evidence>